<dbReference type="AlphaFoldDB" id="A0AAU8HSY6"/>
<dbReference type="EMBL" id="CP159485">
    <property type="protein sequence ID" value="XCI28688.1"/>
    <property type="molecule type" value="Genomic_DNA"/>
</dbReference>
<protein>
    <submittedName>
        <fullName evidence="1">Uncharacterized protein</fullName>
    </submittedName>
</protein>
<evidence type="ECO:0000313" key="1">
    <source>
        <dbReference type="EMBL" id="XCI28688.1"/>
    </source>
</evidence>
<gene>
    <name evidence="1" type="ORF">PRVXH_002656</name>
</gene>
<reference evidence="1" key="2">
    <citation type="submission" date="2024-06" db="EMBL/GenBank/DDBJ databases">
        <authorList>
            <person name="Petrova K.O."/>
            <person name="Toshchakov S.V."/>
            <person name="Boltjanskaja Y.V."/>
            <person name="Kevbrin V.V."/>
        </authorList>
    </citation>
    <scope>NUCLEOTIDE SEQUENCE</scope>
    <source>
        <strain evidence="1">Z-710</strain>
    </source>
</reference>
<accession>A0AAU8HSY6</accession>
<reference evidence="1" key="1">
    <citation type="journal article" date="2018" name="Antonie Van Leeuwenhoek">
        <title>Proteinivorax hydrogeniformans sp. nov., an anaerobic, haloalkaliphilic bacterium fermenting proteinaceous compounds with high hydrogen production.</title>
        <authorList>
            <person name="Boltyanskaya Y."/>
            <person name="Detkova E."/>
            <person name="Pimenov N."/>
            <person name="Kevbrin V."/>
        </authorList>
    </citation>
    <scope>NUCLEOTIDE SEQUENCE</scope>
    <source>
        <strain evidence="1">Z-710</strain>
    </source>
</reference>
<sequence length="84" mass="10271">MLGAEEEKEKVLEDGRFYMACLNEDISQYEFDKIYFFEENVFDTPDYILFATEDRAIKWIKEENLKLEKEAKTSWLKRLFWDLI</sequence>
<organism evidence="1">
    <name type="scientific">Proteinivorax hydrogeniformans</name>
    <dbReference type="NCBI Taxonomy" id="1826727"/>
    <lineage>
        <taxon>Bacteria</taxon>
        <taxon>Bacillati</taxon>
        <taxon>Bacillota</taxon>
        <taxon>Clostridia</taxon>
        <taxon>Eubacteriales</taxon>
        <taxon>Proteinivoracaceae</taxon>
        <taxon>Proteinivorax</taxon>
    </lineage>
</organism>
<proteinExistence type="predicted"/>
<name>A0AAU8HSY6_9FIRM</name>
<dbReference type="RefSeq" id="WP_353893240.1">
    <property type="nucleotide sequence ID" value="NZ_CP159485.1"/>
</dbReference>